<accession>A0A383WII7</accession>
<keyword evidence="1" id="KW-0880">Kelch repeat</keyword>
<gene>
    <name evidence="3" type="ORF">BQ4739_LOCUS17278</name>
</gene>
<proteinExistence type="predicted"/>
<evidence type="ECO:0000256" key="1">
    <source>
        <dbReference type="ARBA" id="ARBA00022441"/>
    </source>
</evidence>
<dbReference type="SUPFAM" id="SSF117281">
    <property type="entry name" value="Kelch motif"/>
    <property type="match status" value="1"/>
</dbReference>
<dbReference type="AlphaFoldDB" id="A0A383WII7"/>
<dbReference type="Gene3D" id="2.120.10.80">
    <property type="entry name" value="Kelch-type beta propeller"/>
    <property type="match status" value="1"/>
</dbReference>
<dbReference type="PANTHER" id="PTHR24412">
    <property type="entry name" value="KELCH PROTEIN"/>
    <property type="match status" value="1"/>
</dbReference>
<evidence type="ECO:0000313" key="4">
    <source>
        <dbReference type="Proteomes" id="UP000256970"/>
    </source>
</evidence>
<keyword evidence="2" id="KW-0677">Repeat</keyword>
<sequence>MELESSFQWLQLQADDYSAWVSLQTLHRHPDSLLAGLADTALSHGRDVLRLDMSADVAREVVEVLRLGDSYQPPADSRLLTALKHTLDYLGLPSPPRLPIRFPLSQHYLFVHSYSCEVVEEAGRDCGLLLYSSQGGWAALDSEGPECGDPRPANMDPQWYYAATTLPSECTGAGQDLMLVAGPESVSSYLMEAHSRRCHTVPSCKGHTGPCVSVQGKAYMLGRHGAAAVSCFDPCVNCWFTAAPMRYGMYDFCAVSPPGSSLVLTFGGVDSSTGRHRDGIDLFDPRQRGWASSGACLPRPSRGLAAAPIDEYRVLIFGGSGGRSASMVDLRNWRLLPAGELSSERQQMAGVAFEGGVLSLGGVDEHEQFVDVVERYDTVSNMWQVIGQLPCAMSHMTVACARVSTALQLDQMPVVESAASRRASTPGR</sequence>
<protein>
    <recommendedName>
        <fullName evidence="5">BACK domain-containing protein</fullName>
    </recommendedName>
</protein>
<dbReference type="PANTHER" id="PTHR24412:SF489">
    <property type="entry name" value="RING FINGER DOMAIN AND KELCH REPEAT-CONTAINING PROTEIN DDB_G0271372"/>
    <property type="match status" value="1"/>
</dbReference>
<organism evidence="3 4">
    <name type="scientific">Tetradesmus obliquus</name>
    <name type="common">Green alga</name>
    <name type="synonym">Acutodesmus obliquus</name>
    <dbReference type="NCBI Taxonomy" id="3088"/>
    <lineage>
        <taxon>Eukaryota</taxon>
        <taxon>Viridiplantae</taxon>
        <taxon>Chlorophyta</taxon>
        <taxon>core chlorophytes</taxon>
        <taxon>Chlorophyceae</taxon>
        <taxon>CS clade</taxon>
        <taxon>Sphaeropleales</taxon>
        <taxon>Scenedesmaceae</taxon>
        <taxon>Tetradesmus</taxon>
    </lineage>
</organism>
<evidence type="ECO:0000256" key="2">
    <source>
        <dbReference type="ARBA" id="ARBA00022737"/>
    </source>
</evidence>
<name>A0A383WII7_TETOB</name>
<evidence type="ECO:0000313" key="3">
    <source>
        <dbReference type="EMBL" id="SZX76914.1"/>
    </source>
</evidence>
<dbReference type="EMBL" id="FNXT01001270">
    <property type="protein sequence ID" value="SZX76914.1"/>
    <property type="molecule type" value="Genomic_DNA"/>
</dbReference>
<evidence type="ECO:0008006" key="5">
    <source>
        <dbReference type="Google" id="ProtNLM"/>
    </source>
</evidence>
<keyword evidence="4" id="KW-1185">Reference proteome</keyword>
<dbReference type="Proteomes" id="UP000256970">
    <property type="component" value="Unassembled WGS sequence"/>
</dbReference>
<reference evidence="3 4" key="1">
    <citation type="submission" date="2016-10" db="EMBL/GenBank/DDBJ databases">
        <authorList>
            <person name="Cai Z."/>
        </authorList>
    </citation>
    <scope>NUCLEOTIDE SEQUENCE [LARGE SCALE GENOMIC DNA]</scope>
</reference>
<dbReference type="InterPro" id="IPR015915">
    <property type="entry name" value="Kelch-typ_b-propeller"/>
</dbReference>